<organism evidence="2 3">
    <name type="scientific">Nonomuraea wenchangensis</name>
    <dbReference type="NCBI Taxonomy" id="568860"/>
    <lineage>
        <taxon>Bacteria</taxon>
        <taxon>Bacillati</taxon>
        <taxon>Actinomycetota</taxon>
        <taxon>Actinomycetes</taxon>
        <taxon>Streptosporangiales</taxon>
        <taxon>Streptosporangiaceae</taxon>
        <taxon>Nonomuraea</taxon>
    </lineage>
</organism>
<dbReference type="OrthoDB" id="4222986at2"/>
<gene>
    <name evidence="2" type="ORF">SAMN05421811_110279</name>
</gene>
<dbReference type="Proteomes" id="UP000199361">
    <property type="component" value="Unassembled WGS sequence"/>
</dbReference>
<accession>A0A1I0L0D1</accession>
<name>A0A1I0L0D1_9ACTN</name>
<feature type="domain" description="AB hydrolase-1" evidence="1">
    <location>
        <begin position="27"/>
        <end position="277"/>
    </location>
</feature>
<protein>
    <submittedName>
        <fullName evidence="2">Pimeloyl-ACP methyl ester carboxylesterase</fullName>
    </submittedName>
</protein>
<reference evidence="2 3" key="1">
    <citation type="submission" date="2016-10" db="EMBL/GenBank/DDBJ databases">
        <authorList>
            <person name="de Groot N.N."/>
        </authorList>
    </citation>
    <scope>NUCLEOTIDE SEQUENCE [LARGE SCALE GENOMIC DNA]</scope>
    <source>
        <strain evidence="2 3">CGMCC 4.5598</strain>
    </source>
</reference>
<dbReference type="InterPro" id="IPR000073">
    <property type="entry name" value="AB_hydrolase_1"/>
</dbReference>
<proteinExistence type="predicted"/>
<dbReference type="InterPro" id="IPR050228">
    <property type="entry name" value="Carboxylesterase_BioH"/>
</dbReference>
<dbReference type="Pfam" id="PF12697">
    <property type="entry name" value="Abhydrolase_6"/>
    <property type="match status" value="1"/>
</dbReference>
<evidence type="ECO:0000313" key="2">
    <source>
        <dbReference type="EMBL" id="SEU31515.1"/>
    </source>
</evidence>
<dbReference type="Gene3D" id="3.40.50.1820">
    <property type="entry name" value="alpha/beta hydrolase"/>
    <property type="match status" value="1"/>
</dbReference>
<dbReference type="EMBL" id="FOHX01000010">
    <property type="protein sequence ID" value="SEU31515.1"/>
    <property type="molecule type" value="Genomic_DNA"/>
</dbReference>
<dbReference type="SUPFAM" id="SSF53474">
    <property type="entry name" value="alpha/beta-Hydrolases"/>
    <property type="match status" value="1"/>
</dbReference>
<dbReference type="STRING" id="568860.SAMN05421811_110279"/>
<dbReference type="InterPro" id="IPR029058">
    <property type="entry name" value="AB_hydrolase_fold"/>
</dbReference>
<dbReference type="GO" id="GO:0003824">
    <property type="term" value="F:catalytic activity"/>
    <property type="evidence" value="ECO:0007669"/>
    <property type="project" value="UniProtKB-ARBA"/>
</dbReference>
<sequence>MITLDRVTSQDGTEIAYRCLGGDGPGLVLLHGAMQTGHGNIELAEALSGAFTCYVPDRRGRGRSGPAGPRYGLAREVEDLSALLAATGAEHVMGVSSGAIIALRTALARPELRTVIAFEPPLDLDGSNPTGWLERFDRELAAGRVPAALVTGMRGTRMGPAFLGLLPRPLLEAMTTAMLKRQERTAADGEPTFRELAPTLRQDVEVVAETADDLDAYRRVEAEVLLLGGARSPAYLRNALTALSGALPRCRRVDLPGLDHSATSNASMGGRPERVAAEVRSFLPTAG</sequence>
<evidence type="ECO:0000259" key="1">
    <source>
        <dbReference type="Pfam" id="PF12697"/>
    </source>
</evidence>
<evidence type="ECO:0000313" key="3">
    <source>
        <dbReference type="Proteomes" id="UP000199361"/>
    </source>
</evidence>
<dbReference type="PANTHER" id="PTHR43194:SF2">
    <property type="entry name" value="PEROXISOMAL MEMBRANE PROTEIN LPX1"/>
    <property type="match status" value="1"/>
</dbReference>
<dbReference type="AlphaFoldDB" id="A0A1I0L0D1"/>
<dbReference type="RefSeq" id="WP_091087743.1">
    <property type="nucleotide sequence ID" value="NZ_FOHX01000010.1"/>
</dbReference>
<keyword evidence="3" id="KW-1185">Reference proteome</keyword>
<dbReference type="PANTHER" id="PTHR43194">
    <property type="entry name" value="HYDROLASE ALPHA/BETA FOLD FAMILY"/>
    <property type="match status" value="1"/>
</dbReference>